<proteinExistence type="predicted"/>
<evidence type="ECO:0000313" key="1">
    <source>
        <dbReference type="EMBL" id="KAJ9070393.1"/>
    </source>
</evidence>
<evidence type="ECO:0000313" key="2">
    <source>
        <dbReference type="Proteomes" id="UP001165960"/>
    </source>
</evidence>
<dbReference type="Proteomes" id="UP001165960">
    <property type="component" value="Unassembled WGS sequence"/>
</dbReference>
<accession>A0ACC2T6Z5</accession>
<name>A0ACC2T6Z5_9FUNG</name>
<protein>
    <submittedName>
        <fullName evidence="1">Uncharacterized protein</fullName>
    </submittedName>
</protein>
<dbReference type="EMBL" id="QTSX02003576">
    <property type="protein sequence ID" value="KAJ9070393.1"/>
    <property type="molecule type" value="Genomic_DNA"/>
</dbReference>
<gene>
    <name evidence="1" type="ORF">DSO57_1008434</name>
</gene>
<reference evidence="1" key="1">
    <citation type="submission" date="2022-04" db="EMBL/GenBank/DDBJ databases">
        <title>Genome of the entomopathogenic fungus Entomophthora muscae.</title>
        <authorList>
            <person name="Elya C."/>
            <person name="Lovett B.R."/>
            <person name="Lee E."/>
            <person name="Macias A.M."/>
            <person name="Hajek A.E."/>
            <person name="De Bivort B.L."/>
            <person name="Kasson M.T."/>
            <person name="De Fine Licht H.H."/>
            <person name="Stajich J.E."/>
        </authorList>
    </citation>
    <scope>NUCLEOTIDE SEQUENCE</scope>
    <source>
        <strain evidence="1">Berkeley</strain>
    </source>
</reference>
<comment type="caution">
    <text evidence="1">The sequence shown here is derived from an EMBL/GenBank/DDBJ whole genome shotgun (WGS) entry which is preliminary data.</text>
</comment>
<organism evidence="1 2">
    <name type="scientific">Entomophthora muscae</name>
    <dbReference type="NCBI Taxonomy" id="34485"/>
    <lineage>
        <taxon>Eukaryota</taxon>
        <taxon>Fungi</taxon>
        <taxon>Fungi incertae sedis</taxon>
        <taxon>Zoopagomycota</taxon>
        <taxon>Entomophthoromycotina</taxon>
        <taxon>Entomophthoromycetes</taxon>
        <taxon>Entomophthorales</taxon>
        <taxon>Entomophthoraceae</taxon>
        <taxon>Entomophthora</taxon>
    </lineage>
</organism>
<keyword evidence="2" id="KW-1185">Reference proteome</keyword>
<sequence length="209" mass="23945">MLTHFLISLLFSCNLTLAKTVEPLQRGENLVEQIYRLPMWAGWNGEGKFENFHFLKNPNHKPVCKQEGVEEICRVEDKRVILVEYNNTSYPSDCRYQDCYVDFIIPNSNELLIDMSNITSASLVDDESLPYIPNQSCSGSSMNMIAPGYSHDSLKLYKIYMKVYYTETITVNGETTNVRKGYNKALGMLPDGRCDSFVTHKYTSSPNDY</sequence>